<reference evidence="1" key="1">
    <citation type="submission" date="2023-10" db="EMBL/GenBank/DDBJ databases">
        <authorList>
            <person name="Chen Y."/>
            <person name="Shah S."/>
            <person name="Dougan E. K."/>
            <person name="Thang M."/>
            <person name="Chan C."/>
        </authorList>
    </citation>
    <scope>NUCLEOTIDE SEQUENCE [LARGE SCALE GENOMIC DNA]</scope>
</reference>
<accession>A0ABN9T9Q1</accession>
<comment type="caution">
    <text evidence="1">The sequence shown here is derived from an EMBL/GenBank/DDBJ whole genome shotgun (WGS) entry which is preliminary data.</text>
</comment>
<keyword evidence="2" id="KW-1185">Reference proteome</keyword>
<evidence type="ECO:0008006" key="3">
    <source>
        <dbReference type="Google" id="ProtNLM"/>
    </source>
</evidence>
<organism evidence="1 2">
    <name type="scientific">Prorocentrum cordatum</name>
    <dbReference type="NCBI Taxonomy" id="2364126"/>
    <lineage>
        <taxon>Eukaryota</taxon>
        <taxon>Sar</taxon>
        <taxon>Alveolata</taxon>
        <taxon>Dinophyceae</taxon>
        <taxon>Prorocentrales</taxon>
        <taxon>Prorocentraceae</taxon>
        <taxon>Prorocentrum</taxon>
    </lineage>
</organism>
<protein>
    <recommendedName>
        <fullName evidence="3">Solute carrier family 40 protein</fullName>
    </recommendedName>
</protein>
<dbReference type="EMBL" id="CAUYUJ010014492">
    <property type="protein sequence ID" value="CAK0841910.1"/>
    <property type="molecule type" value="Genomic_DNA"/>
</dbReference>
<evidence type="ECO:0000313" key="1">
    <source>
        <dbReference type="EMBL" id="CAK0841910.1"/>
    </source>
</evidence>
<name>A0ABN9T9Q1_9DINO</name>
<evidence type="ECO:0000313" key="2">
    <source>
        <dbReference type="Proteomes" id="UP001189429"/>
    </source>
</evidence>
<sequence length="130" mass="14410">MCCVPLWPPFVGQLHARVATLAASLSRQQLLCGAHQDRLTRSSDVVFGRRQSRSWSNMASNEVKGVLTLQNSGLSLTVIVPLTQYRQSTGSWITDLWGCFILGFMVTIKTALPPHFHSYHLSCTTAFPTC</sequence>
<proteinExistence type="predicted"/>
<gene>
    <name evidence="1" type="ORF">PCOR1329_LOCUS36975</name>
</gene>
<dbReference type="Proteomes" id="UP001189429">
    <property type="component" value="Unassembled WGS sequence"/>
</dbReference>